<dbReference type="EMBL" id="GBXM01081323">
    <property type="protein sequence ID" value="JAH27254.1"/>
    <property type="molecule type" value="Transcribed_RNA"/>
</dbReference>
<dbReference type="AlphaFoldDB" id="A0A0E9RDV7"/>
<proteinExistence type="predicted"/>
<evidence type="ECO:0000313" key="1">
    <source>
        <dbReference type="EMBL" id="JAH27254.1"/>
    </source>
</evidence>
<reference evidence="1" key="1">
    <citation type="submission" date="2014-11" db="EMBL/GenBank/DDBJ databases">
        <authorList>
            <person name="Amaro Gonzalez C."/>
        </authorList>
    </citation>
    <scope>NUCLEOTIDE SEQUENCE</scope>
</reference>
<organism evidence="1">
    <name type="scientific">Anguilla anguilla</name>
    <name type="common">European freshwater eel</name>
    <name type="synonym">Muraena anguilla</name>
    <dbReference type="NCBI Taxonomy" id="7936"/>
    <lineage>
        <taxon>Eukaryota</taxon>
        <taxon>Metazoa</taxon>
        <taxon>Chordata</taxon>
        <taxon>Craniata</taxon>
        <taxon>Vertebrata</taxon>
        <taxon>Euteleostomi</taxon>
        <taxon>Actinopterygii</taxon>
        <taxon>Neopterygii</taxon>
        <taxon>Teleostei</taxon>
        <taxon>Anguilliformes</taxon>
        <taxon>Anguillidae</taxon>
        <taxon>Anguilla</taxon>
    </lineage>
</organism>
<protein>
    <submittedName>
        <fullName evidence="1">Uncharacterized protein</fullName>
    </submittedName>
</protein>
<sequence length="36" mass="4158">MVQLKLDLHNRSTVNTYVLKLPRHCLDFISVTVCTV</sequence>
<reference evidence="1" key="2">
    <citation type="journal article" date="2015" name="Fish Shellfish Immunol.">
        <title>Early steps in the European eel (Anguilla anguilla)-Vibrio vulnificus interaction in the gills: Role of the RtxA13 toxin.</title>
        <authorList>
            <person name="Callol A."/>
            <person name="Pajuelo D."/>
            <person name="Ebbesson L."/>
            <person name="Teles M."/>
            <person name="MacKenzie S."/>
            <person name="Amaro C."/>
        </authorList>
    </citation>
    <scope>NUCLEOTIDE SEQUENCE</scope>
</reference>
<name>A0A0E9RDV7_ANGAN</name>
<accession>A0A0E9RDV7</accession>